<reference evidence="2" key="2">
    <citation type="journal article" date="2015" name="Data Brief">
        <title>Shoot transcriptome of the giant reed, Arundo donax.</title>
        <authorList>
            <person name="Barrero R.A."/>
            <person name="Guerrero F.D."/>
            <person name="Moolhuijzen P."/>
            <person name="Goolsby J.A."/>
            <person name="Tidwell J."/>
            <person name="Bellgard S.E."/>
            <person name="Bellgard M.I."/>
        </authorList>
    </citation>
    <scope>NUCLEOTIDE SEQUENCE</scope>
    <source>
        <tissue evidence="2">Shoot tissue taken approximately 20 cm above the soil surface</tissue>
    </source>
</reference>
<protein>
    <submittedName>
        <fullName evidence="2">Uncharacterized protein</fullName>
    </submittedName>
</protein>
<organism evidence="2">
    <name type="scientific">Arundo donax</name>
    <name type="common">Giant reed</name>
    <name type="synonym">Donax arundinaceus</name>
    <dbReference type="NCBI Taxonomy" id="35708"/>
    <lineage>
        <taxon>Eukaryota</taxon>
        <taxon>Viridiplantae</taxon>
        <taxon>Streptophyta</taxon>
        <taxon>Embryophyta</taxon>
        <taxon>Tracheophyta</taxon>
        <taxon>Spermatophyta</taxon>
        <taxon>Magnoliopsida</taxon>
        <taxon>Liliopsida</taxon>
        <taxon>Poales</taxon>
        <taxon>Poaceae</taxon>
        <taxon>PACMAD clade</taxon>
        <taxon>Arundinoideae</taxon>
        <taxon>Arundineae</taxon>
        <taxon>Arundo</taxon>
    </lineage>
</organism>
<accession>A0A0A8Y4K3</accession>
<keyword evidence="1" id="KW-0472">Membrane</keyword>
<proteinExistence type="predicted"/>
<dbReference type="AlphaFoldDB" id="A0A0A8Y4K3"/>
<reference evidence="2" key="1">
    <citation type="submission" date="2014-09" db="EMBL/GenBank/DDBJ databases">
        <authorList>
            <person name="Magalhaes I.L.F."/>
            <person name="Oliveira U."/>
            <person name="Santos F.R."/>
            <person name="Vidigal T.H.D.A."/>
            <person name="Brescovit A.D."/>
            <person name="Santos A.J."/>
        </authorList>
    </citation>
    <scope>NUCLEOTIDE SEQUENCE</scope>
    <source>
        <tissue evidence="2">Shoot tissue taken approximately 20 cm above the soil surface</tissue>
    </source>
</reference>
<name>A0A0A8Y4K3_ARUDO</name>
<evidence type="ECO:0000313" key="2">
    <source>
        <dbReference type="EMBL" id="JAD20864.1"/>
    </source>
</evidence>
<sequence length="45" mass="5405">MICVQYIFFNLTLIDVYTGQMIHMTWLYLSQKYDIISYHSPGIML</sequence>
<evidence type="ECO:0000256" key="1">
    <source>
        <dbReference type="SAM" id="Phobius"/>
    </source>
</evidence>
<feature type="transmembrane region" description="Helical" evidence="1">
    <location>
        <begin position="6"/>
        <end position="29"/>
    </location>
</feature>
<keyword evidence="1" id="KW-0812">Transmembrane</keyword>
<keyword evidence="1" id="KW-1133">Transmembrane helix</keyword>
<dbReference type="EMBL" id="GBRH01277031">
    <property type="protein sequence ID" value="JAD20864.1"/>
    <property type="molecule type" value="Transcribed_RNA"/>
</dbReference>